<evidence type="ECO:0000313" key="3">
    <source>
        <dbReference type="EMBL" id="HGY94476.1"/>
    </source>
</evidence>
<organism evidence="3">
    <name type="scientific">Acidobacterium capsulatum</name>
    <dbReference type="NCBI Taxonomy" id="33075"/>
    <lineage>
        <taxon>Bacteria</taxon>
        <taxon>Pseudomonadati</taxon>
        <taxon>Acidobacteriota</taxon>
        <taxon>Terriglobia</taxon>
        <taxon>Terriglobales</taxon>
        <taxon>Acidobacteriaceae</taxon>
        <taxon>Acidobacterium</taxon>
    </lineage>
</organism>
<sequence>MNRFFYLIWLIGAGVWFFDAVLSMHRHYLVRGLAQAGVAAGFLAVGMLFRQNYRRQQQRRQRKNGGDGKNGSRKT</sequence>
<feature type="region of interest" description="Disordered" evidence="1">
    <location>
        <begin position="54"/>
        <end position="75"/>
    </location>
</feature>
<proteinExistence type="predicted"/>
<evidence type="ECO:0000256" key="1">
    <source>
        <dbReference type="SAM" id="MobiDB-lite"/>
    </source>
</evidence>
<keyword evidence="2" id="KW-1133">Transmembrane helix</keyword>
<gene>
    <name evidence="3" type="ORF">ENW50_07305</name>
</gene>
<reference evidence="3" key="1">
    <citation type="journal article" date="2020" name="mSystems">
        <title>Genome- and Community-Level Interaction Insights into Carbon Utilization and Element Cycling Functions of Hydrothermarchaeota in Hydrothermal Sediment.</title>
        <authorList>
            <person name="Zhou Z."/>
            <person name="Liu Y."/>
            <person name="Xu W."/>
            <person name="Pan J."/>
            <person name="Luo Z.H."/>
            <person name="Li M."/>
        </authorList>
    </citation>
    <scope>NUCLEOTIDE SEQUENCE [LARGE SCALE GENOMIC DNA]</scope>
    <source>
        <strain evidence="3">SpSt-855</strain>
    </source>
</reference>
<protein>
    <submittedName>
        <fullName evidence="3">Uncharacterized protein</fullName>
    </submittedName>
</protein>
<evidence type="ECO:0000256" key="2">
    <source>
        <dbReference type="SAM" id="Phobius"/>
    </source>
</evidence>
<dbReference type="EMBL" id="DTKL01000043">
    <property type="protein sequence ID" value="HGY94476.1"/>
    <property type="molecule type" value="Genomic_DNA"/>
</dbReference>
<dbReference type="AlphaFoldDB" id="A0A7V4XT31"/>
<feature type="compositionally biased region" description="Basic residues" evidence="1">
    <location>
        <begin position="54"/>
        <end position="63"/>
    </location>
</feature>
<feature type="transmembrane region" description="Helical" evidence="2">
    <location>
        <begin position="33"/>
        <end position="53"/>
    </location>
</feature>
<comment type="caution">
    <text evidence="3">The sequence shown here is derived from an EMBL/GenBank/DDBJ whole genome shotgun (WGS) entry which is preliminary data.</text>
</comment>
<keyword evidence="2" id="KW-0812">Transmembrane</keyword>
<name>A0A7V4XT31_9BACT</name>
<accession>A0A7V4XT31</accession>
<keyword evidence="2" id="KW-0472">Membrane</keyword>